<dbReference type="PANTHER" id="PTHR38926:SF80">
    <property type="entry name" value="F-BOX DOMAIN, LEUCINE-RICH REPEAT DOMAIN SUPERFAMILY"/>
    <property type="match status" value="1"/>
</dbReference>
<evidence type="ECO:0000259" key="1">
    <source>
        <dbReference type="PROSITE" id="PS50181"/>
    </source>
</evidence>
<accession>A0AAU9NGA1</accession>
<dbReference type="AlphaFoldDB" id="A0AAU9NGA1"/>
<dbReference type="SUPFAM" id="SSF81383">
    <property type="entry name" value="F-box domain"/>
    <property type="match status" value="1"/>
</dbReference>
<keyword evidence="3" id="KW-1185">Reference proteome</keyword>
<dbReference type="Gene3D" id="3.80.10.10">
    <property type="entry name" value="Ribonuclease Inhibitor"/>
    <property type="match status" value="1"/>
</dbReference>
<name>A0AAU9NGA1_9ASTR</name>
<dbReference type="SUPFAM" id="SSF52047">
    <property type="entry name" value="RNI-like"/>
    <property type="match status" value="1"/>
</dbReference>
<gene>
    <name evidence="2" type="ORF">LVIROSA_LOCUS23252</name>
</gene>
<dbReference type="EMBL" id="CAKMRJ010004445">
    <property type="protein sequence ID" value="CAH1436904.1"/>
    <property type="molecule type" value="Genomic_DNA"/>
</dbReference>
<proteinExistence type="predicted"/>
<feature type="domain" description="F-box" evidence="1">
    <location>
        <begin position="12"/>
        <end position="59"/>
    </location>
</feature>
<comment type="caution">
    <text evidence="2">The sequence shown here is derived from an EMBL/GenBank/DDBJ whole genome shotgun (WGS) entry which is preliminary data.</text>
</comment>
<dbReference type="Pfam" id="PF00646">
    <property type="entry name" value="F-box"/>
    <property type="match status" value="1"/>
</dbReference>
<organism evidence="2 3">
    <name type="scientific">Lactuca virosa</name>
    <dbReference type="NCBI Taxonomy" id="75947"/>
    <lineage>
        <taxon>Eukaryota</taxon>
        <taxon>Viridiplantae</taxon>
        <taxon>Streptophyta</taxon>
        <taxon>Embryophyta</taxon>
        <taxon>Tracheophyta</taxon>
        <taxon>Spermatophyta</taxon>
        <taxon>Magnoliopsida</taxon>
        <taxon>eudicotyledons</taxon>
        <taxon>Gunneridae</taxon>
        <taxon>Pentapetalae</taxon>
        <taxon>asterids</taxon>
        <taxon>campanulids</taxon>
        <taxon>Asterales</taxon>
        <taxon>Asteraceae</taxon>
        <taxon>Cichorioideae</taxon>
        <taxon>Cichorieae</taxon>
        <taxon>Lactucinae</taxon>
        <taxon>Lactuca</taxon>
    </lineage>
</organism>
<evidence type="ECO:0000313" key="3">
    <source>
        <dbReference type="Proteomes" id="UP001157418"/>
    </source>
</evidence>
<dbReference type="PANTHER" id="PTHR38926">
    <property type="entry name" value="F-BOX DOMAIN CONTAINING PROTEIN, EXPRESSED"/>
    <property type="match status" value="1"/>
</dbReference>
<dbReference type="Gene3D" id="1.20.1280.50">
    <property type="match status" value="1"/>
</dbReference>
<evidence type="ECO:0000313" key="2">
    <source>
        <dbReference type="EMBL" id="CAH1436904.1"/>
    </source>
</evidence>
<dbReference type="Proteomes" id="UP001157418">
    <property type="component" value="Unassembled WGS sequence"/>
</dbReference>
<dbReference type="InterPro" id="IPR036047">
    <property type="entry name" value="F-box-like_dom_sf"/>
</dbReference>
<dbReference type="CDD" id="cd22164">
    <property type="entry name" value="F-box_AtSKIP19-like"/>
    <property type="match status" value="1"/>
</dbReference>
<dbReference type="InterPro" id="IPR001810">
    <property type="entry name" value="F-box_dom"/>
</dbReference>
<reference evidence="2 3" key="1">
    <citation type="submission" date="2022-01" db="EMBL/GenBank/DDBJ databases">
        <authorList>
            <person name="Xiong W."/>
            <person name="Schranz E."/>
        </authorList>
    </citation>
    <scope>NUCLEOTIDE SEQUENCE [LARGE SCALE GENOMIC DNA]</scope>
</reference>
<sequence length="240" mass="27712">MTSPSKQQEPEERNWVDIPYDVMANILNRVDAFDILENAQKVCTSWHKICKDPMMWRVIDFSVNHARLDQLPPLREMCKHAVDRSQGQLVDITIVGFADNELLQYVVDSWSDALKKLPALEELSIYVTHISKEAIESVGCYCPMLKTLKLNNNPLRSREFSKFPNERAIAIGENLPELRHLELIGDKMTNVGLEVILKGCRFLCLSLLHVPATNYLKMSNTKRSMERSDFLYKNLQQSRF</sequence>
<dbReference type="PROSITE" id="PS50181">
    <property type="entry name" value="FBOX"/>
    <property type="match status" value="1"/>
</dbReference>
<protein>
    <recommendedName>
        <fullName evidence="1">F-box domain-containing protein</fullName>
    </recommendedName>
</protein>
<dbReference type="InterPro" id="IPR032675">
    <property type="entry name" value="LRR_dom_sf"/>
</dbReference>